<accession>A0ABN2J8I8</accession>
<dbReference type="Proteomes" id="UP001500383">
    <property type="component" value="Unassembled WGS sequence"/>
</dbReference>
<dbReference type="InterPro" id="IPR010982">
    <property type="entry name" value="Lambda_DNA-bd_dom_sf"/>
</dbReference>
<comment type="caution">
    <text evidence="1">The sequence shown here is derived from an EMBL/GenBank/DDBJ whole genome shotgun (WGS) entry which is preliminary data.</text>
</comment>
<dbReference type="EMBL" id="BAAAQG010000022">
    <property type="protein sequence ID" value="GAA1720153.1"/>
    <property type="molecule type" value="Genomic_DNA"/>
</dbReference>
<reference evidence="1 2" key="1">
    <citation type="journal article" date="2019" name="Int. J. Syst. Evol. Microbiol.">
        <title>The Global Catalogue of Microorganisms (GCM) 10K type strain sequencing project: providing services to taxonomists for standard genome sequencing and annotation.</title>
        <authorList>
            <consortium name="The Broad Institute Genomics Platform"/>
            <consortium name="The Broad Institute Genome Sequencing Center for Infectious Disease"/>
            <person name="Wu L."/>
            <person name="Ma J."/>
        </authorList>
    </citation>
    <scope>NUCLEOTIDE SEQUENCE [LARGE SCALE GENOMIC DNA]</scope>
    <source>
        <strain evidence="1 2">JCM 16002</strain>
    </source>
</reference>
<name>A0ABN2J8I8_9ACTN</name>
<evidence type="ECO:0008006" key="3">
    <source>
        <dbReference type="Google" id="ProtNLM"/>
    </source>
</evidence>
<keyword evidence="2" id="KW-1185">Reference proteome</keyword>
<sequence length="119" mass="12943">MTQADRLQQLMCVWRDPSGGIRTVEEIAAHTPPTVGVTPELLGDVLAGKTVLTEAQCEAVAAFFKVPGRYLSDGDENIHEQLELLRHLVNAGARSVRLRGKPVDTTRKALLAAVSRRVS</sequence>
<evidence type="ECO:0000313" key="2">
    <source>
        <dbReference type="Proteomes" id="UP001500383"/>
    </source>
</evidence>
<dbReference type="Gene3D" id="1.10.260.40">
    <property type="entry name" value="lambda repressor-like DNA-binding domains"/>
    <property type="match status" value="1"/>
</dbReference>
<gene>
    <name evidence="1" type="ORF">GCM10009831_32810</name>
</gene>
<evidence type="ECO:0000313" key="1">
    <source>
        <dbReference type="EMBL" id="GAA1720153.1"/>
    </source>
</evidence>
<proteinExistence type="predicted"/>
<organism evidence="1 2">
    <name type="scientific">Dietzia cercidiphylli</name>
    <dbReference type="NCBI Taxonomy" id="498199"/>
    <lineage>
        <taxon>Bacteria</taxon>
        <taxon>Bacillati</taxon>
        <taxon>Actinomycetota</taxon>
        <taxon>Actinomycetes</taxon>
        <taxon>Mycobacteriales</taxon>
        <taxon>Dietziaceae</taxon>
        <taxon>Dietzia</taxon>
    </lineage>
</organism>
<protein>
    <recommendedName>
        <fullName evidence="3">XRE family transcriptional regulator</fullName>
    </recommendedName>
</protein>